<evidence type="ECO:0000313" key="3">
    <source>
        <dbReference type="Proteomes" id="UP001500124"/>
    </source>
</evidence>
<accession>A0ABP9KN70</accession>
<protein>
    <submittedName>
        <fullName evidence="2">Uncharacterized protein</fullName>
    </submittedName>
</protein>
<feature type="region of interest" description="Disordered" evidence="1">
    <location>
        <begin position="88"/>
        <end position="111"/>
    </location>
</feature>
<comment type="caution">
    <text evidence="2">The sequence shown here is derived from an EMBL/GenBank/DDBJ whole genome shotgun (WGS) entry which is preliminary data.</text>
</comment>
<dbReference type="Proteomes" id="UP001500124">
    <property type="component" value="Unassembled WGS sequence"/>
</dbReference>
<proteinExistence type="predicted"/>
<organism evidence="2 3">
    <name type="scientific">Streptomyces similanensis</name>
    <dbReference type="NCBI Taxonomy" id="1274988"/>
    <lineage>
        <taxon>Bacteria</taxon>
        <taxon>Bacillati</taxon>
        <taxon>Actinomycetota</taxon>
        <taxon>Actinomycetes</taxon>
        <taxon>Kitasatosporales</taxon>
        <taxon>Streptomycetaceae</taxon>
        <taxon>Streptomyces</taxon>
    </lineage>
</organism>
<evidence type="ECO:0000313" key="2">
    <source>
        <dbReference type="EMBL" id="GAA5062198.1"/>
    </source>
</evidence>
<keyword evidence="3" id="KW-1185">Reference proteome</keyword>
<dbReference type="EMBL" id="BAABKC010000057">
    <property type="protein sequence ID" value="GAA5062198.1"/>
    <property type="molecule type" value="Genomic_DNA"/>
</dbReference>
<evidence type="ECO:0000256" key="1">
    <source>
        <dbReference type="SAM" id="MobiDB-lite"/>
    </source>
</evidence>
<feature type="region of interest" description="Disordered" evidence="1">
    <location>
        <begin position="26"/>
        <end position="76"/>
    </location>
</feature>
<sequence length="111" mass="11299">MEWSIHSEPALWSGGYPYTRATISRRREAAAPAAGRQGLGAVGRPSGRKSPSREREAATRRSSGAPDRAGSRGWGCGCGAAAVVSEDVAGQGGGPVPEDGQGAGRRPASLL</sequence>
<name>A0ABP9KN70_9ACTN</name>
<reference evidence="3" key="1">
    <citation type="journal article" date="2019" name="Int. J. Syst. Evol. Microbiol.">
        <title>The Global Catalogue of Microorganisms (GCM) 10K type strain sequencing project: providing services to taxonomists for standard genome sequencing and annotation.</title>
        <authorList>
            <consortium name="The Broad Institute Genomics Platform"/>
            <consortium name="The Broad Institute Genome Sequencing Center for Infectious Disease"/>
            <person name="Wu L."/>
            <person name="Ma J."/>
        </authorList>
    </citation>
    <scope>NUCLEOTIDE SEQUENCE [LARGE SCALE GENOMIC DNA]</scope>
    <source>
        <strain evidence="3">JCM 18410</strain>
    </source>
</reference>
<gene>
    <name evidence="2" type="ORF">GCM10023336_40330</name>
</gene>